<dbReference type="HOGENOM" id="CLU_1665441_0_0_2"/>
<dbReference type="GeneID" id="3702225"/>
<dbReference type="AlphaFoldDB" id="A0A1U7EZ86"/>
<dbReference type="InterPro" id="IPR043850">
    <property type="entry name" value="DUF5812"/>
</dbReference>
<feature type="region of interest" description="Disordered" evidence="1">
    <location>
        <begin position="69"/>
        <end position="98"/>
    </location>
</feature>
<accession>A0A1U7EZ86</accession>
<dbReference type="EMBL" id="CR936257">
    <property type="protein sequence ID" value="CAI50588.1"/>
    <property type="molecule type" value="Genomic_DNA"/>
</dbReference>
<evidence type="ECO:0000256" key="1">
    <source>
        <dbReference type="SAM" id="MobiDB-lite"/>
    </source>
</evidence>
<evidence type="ECO:0000313" key="2">
    <source>
        <dbReference type="EMBL" id="CAI50588.1"/>
    </source>
</evidence>
<protein>
    <submittedName>
        <fullName evidence="2">Uncharacterized protein</fullName>
    </submittedName>
</protein>
<reference evidence="2 3" key="1">
    <citation type="journal article" date="2005" name="Genome Res.">
        <title>Living with two extremes: conclusions from the genome sequence of Natronomonas pharaonis.</title>
        <authorList>
            <person name="Falb M."/>
            <person name="Pfeiffer F."/>
            <person name="Palm P."/>
            <person name="Rodewald K."/>
            <person name="Hickmann V."/>
            <person name="Tittor J."/>
            <person name="Oesterhelt D."/>
        </authorList>
    </citation>
    <scope>NUCLEOTIDE SEQUENCE [LARGE SCALE GENOMIC DNA]</scope>
    <source>
        <strain evidence="3">ATCC 35678 / DSM 2160 / CIP 103997 / JCM 8858 / NBRC 14720 / NCIMB 2260 / Gabara</strain>
    </source>
</reference>
<organism evidence="2 3">
    <name type="scientific">Natronomonas pharaonis (strain ATCC 35678 / DSM 2160 / CIP 103997 / JCM 8858 / NBRC 14720 / NCIMB 2260 / Gabara)</name>
    <name type="common">Halobacterium pharaonis</name>
    <dbReference type="NCBI Taxonomy" id="348780"/>
    <lineage>
        <taxon>Archaea</taxon>
        <taxon>Methanobacteriati</taxon>
        <taxon>Methanobacteriota</taxon>
        <taxon>Stenosarchaea group</taxon>
        <taxon>Halobacteria</taxon>
        <taxon>Halobacteriales</taxon>
        <taxon>Natronomonadaceae</taxon>
        <taxon>Natronomonas</taxon>
    </lineage>
</organism>
<proteinExistence type="predicted"/>
<gene>
    <name evidence="2" type="ordered locus">NP_4994A</name>
</gene>
<dbReference type="Proteomes" id="UP000002698">
    <property type="component" value="Chromosome"/>
</dbReference>
<dbReference type="KEGG" id="nph:NP_4994A"/>
<dbReference type="OrthoDB" id="203616at2157"/>
<dbReference type="eggNOG" id="arCOG04760">
    <property type="taxonomic scope" value="Archaea"/>
</dbReference>
<keyword evidence="3" id="KW-1185">Reference proteome</keyword>
<dbReference type="Pfam" id="PF19129">
    <property type="entry name" value="DUF5812"/>
    <property type="match status" value="1"/>
</dbReference>
<dbReference type="STRING" id="348780.NP_4994A"/>
<evidence type="ECO:0000313" key="3">
    <source>
        <dbReference type="Proteomes" id="UP000002698"/>
    </source>
</evidence>
<dbReference type="EnsemblBacteria" id="CAI50588">
    <property type="protein sequence ID" value="CAI50588"/>
    <property type="gene ID" value="NP_4994A"/>
</dbReference>
<name>A0A1U7EZ86_NATPD</name>
<dbReference type="RefSeq" id="WP_011324199.1">
    <property type="nucleotide sequence ID" value="NC_007426.1"/>
</dbReference>
<sequence length="154" mass="16767">MNAQEGCFLVTHAEEASAVLKDVDRGQVHTLADNPGVEVRDVIEGTVAPEPPMEVAYQLVDIETRRQLSIEESPEPPTQQERAMAAEQPTGEMATEERAGTGEIHVLSVPEDQTEPAVEDVLDDEATLVRAAKLGVERVEIRSEPGVVSVRYLP</sequence>